<dbReference type="InterPro" id="IPR018963">
    <property type="entry name" value="Mycophage_D29_Gp19"/>
</dbReference>
<proteinExistence type="predicted"/>
<keyword evidence="2" id="KW-1185">Reference proteome</keyword>
<name>A0ABT3C4P2_9MYCO</name>
<dbReference type="Pfam" id="PF09355">
    <property type="entry name" value="Phage_Gp19"/>
    <property type="match status" value="1"/>
</dbReference>
<evidence type="ECO:0000313" key="1">
    <source>
        <dbReference type="EMBL" id="MCV7224454.1"/>
    </source>
</evidence>
<protein>
    <recommendedName>
        <fullName evidence="3">Head-to-tail adaptor</fullName>
    </recommendedName>
</protein>
<gene>
    <name evidence="1" type="ORF">H7J73_00130</name>
</gene>
<dbReference type="Proteomes" id="UP001526201">
    <property type="component" value="Unassembled WGS sequence"/>
</dbReference>
<evidence type="ECO:0008006" key="3">
    <source>
        <dbReference type="Google" id="ProtNLM"/>
    </source>
</evidence>
<comment type="caution">
    <text evidence="1">The sequence shown here is derived from an EMBL/GenBank/DDBJ whole genome shotgun (WGS) entry which is preliminary data.</text>
</comment>
<evidence type="ECO:0000313" key="2">
    <source>
        <dbReference type="Proteomes" id="UP001526201"/>
    </source>
</evidence>
<organism evidence="1 2">
    <name type="scientific">Mycolicibacterium komossense</name>
    <dbReference type="NCBI Taxonomy" id="1779"/>
    <lineage>
        <taxon>Bacteria</taxon>
        <taxon>Bacillati</taxon>
        <taxon>Actinomycetota</taxon>
        <taxon>Actinomycetes</taxon>
        <taxon>Mycobacteriales</taxon>
        <taxon>Mycobacteriaceae</taxon>
        <taxon>Mycolicibacterium</taxon>
    </lineage>
</organism>
<dbReference type="RefSeq" id="WP_264065185.1">
    <property type="nucleotide sequence ID" value="NZ_JACKTY010000004.1"/>
</dbReference>
<sequence>MAYATAADVQAIAGRELSTEEIALATRRLAQVERMIVRRVPDLAGQTEAGEIDRQDVIDIEAEAVLRVLRNPEGIRSETDGTYGYQLSSEAADNRLRILPEEWLTLGIKPSKMFQISPGRGGVAL</sequence>
<reference evidence="1 2" key="1">
    <citation type="journal article" date="2022" name="BMC Genomics">
        <title>Comparative genome analysis of mycobacteria focusing on tRNA and non-coding RNA.</title>
        <authorList>
            <person name="Behra P.R.K."/>
            <person name="Pettersson B.M.F."/>
            <person name="Ramesh M."/>
            <person name="Das S."/>
            <person name="Dasgupta S."/>
            <person name="Kirsebom L.A."/>
        </authorList>
    </citation>
    <scope>NUCLEOTIDE SEQUENCE [LARGE SCALE GENOMIC DNA]</scope>
    <source>
        <strain evidence="1 2">DSM 44078</strain>
    </source>
</reference>
<accession>A0ABT3C4P2</accession>
<dbReference type="EMBL" id="JACKTY010000004">
    <property type="protein sequence ID" value="MCV7224454.1"/>
    <property type="molecule type" value="Genomic_DNA"/>
</dbReference>